<evidence type="ECO:0000313" key="4">
    <source>
        <dbReference type="EMBL" id="CAB3267582.1"/>
    </source>
</evidence>
<dbReference type="GO" id="GO:0005768">
    <property type="term" value="C:endosome"/>
    <property type="evidence" value="ECO:0007669"/>
    <property type="project" value="TreeGrafter"/>
</dbReference>
<sequence>MKQQDDDTGITFQASNQKICVLQQRRLRNVTTVAIRNLTIALQHHHDYANVPQNNEPLLYFSIHSSNPDQSSGNALGSIIYSSDKVRYSNNPTWSSFKLSAGNSSNVTEFTVRLWILQGSTSLPALQWSMSTSQLCYVGDRLYNDKVSFHSNTVVLRIDRWFYTNQNMVTIADDFEKSILSVADYADVRKSFSVSEFQKIISCQESIMQKRKSLEDTRKTIQKFQEKAKKHNDMKVELENLQHKINHLRQLLKREKSIQTIERRSADKKKLELKQQETDLAVKSDELKADRLKHREFYDNYIATREKIAQSGSQLGVRRKNILSELSQIFPISQVIKLKSENNSNFYSISGAILPDSEHLHNREDTQTSVALDFTAQLLSMMSLFLLVPLRYPIVHKGANLMILDHVTEKLSEKDRLFPLYVKGNKDRFLFEYGVFLLNKNVAQLRYYFGMGTSDLRMTLKNIHSLLVERLGAKSIFHSAPIPISVSEQDKLRTGSDSKSPSTSNGNLSSIPHILPTLNVPVTPQHQFNKIQTKDASPRKMAQRVEHRNSELSSLRGELFGTGNPPRNPTSVERGVDLFVGEPEQGHEEVTSDFRSDINKDSIDSIVPSTKPHRSHLTGLEEVGRPQTSKNETKSSKLKHATARAELLGRKSAGWSKRSNSSASSDSARSESRDERAASLGDDVTTEVVPRTRESLPYMSAIGSSGHMNGANFLLDGNDHVTVADQSQDEELDLC</sequence>
<feature type="coiled-coil region" evidence="2">
    <location>
        <begin position="207"/>
        <end position="258"/>
    </location>
</feature>
<protein>
    <submittedName>
        <fullName evidence="4">UV radiation resistance-associated gene protein</fullName>
    </submittedName>
</protein>
<dbReference type="GO" id="GO:0000149">
    <property type="term" value="F:SNARE binding"/>
    <property type="evidence" value="ECO:0007669"/>
    <property type="project" value="TreeGrafter"/>
</dbReference>
<feature type="compositionally biased region" description="Low complexity" evidence="3">
    <location>
        <begin position="656"/>
        <end position="667"/>
    </location>
</feature>
<feature type="region of interest" description="Disordered" evidence="3">
    <location>
        <begin position="584"/>
        <end position="687"/>
    </location>
</feature>
<dbReference type="PANTHER" id="PTHR15157">
    <property type="entry name" value="UV RADIATION RESISTANCE-ASSOCIATED GENE PROTEIN"/>
    <property type="match status" value="1"/>
</dbReference>
<accession>A0A6F9DVY5</accession>
<proteinExistence type="evidence at transcript level"/>
<feature type="compositionally biased region" description="Polar residues" evidence="3">
    <location>
        <begin position="497"/>
        <end position="510"/>
    </location>
</feature>
<gene>
    <name evidence="4" type="primary">Uvrag</name>
</gene>
<keyword evidence="1 2" id="KW-0175">Coiled coil</keyword>
<dbReference type="GO" id="GO:0000323">
    <property type="term" value="C:lytic vacuole"/>
    <property type="evidence" value="ECO:0007669"/>
    <property type="project" value="TreeGrafter"/>
</dbReference>
<evidence type="ECO:0000256" key="1">
    <source>
        <dbReference type="ARBA" id="ARBA00023054"/>
    </source>
</evidence>
<dbReference type="GO" id="GO:0035493">
    <property type="term" value="P:SNARE complex assembly"/>
    <property type="evidence" value="ECO:0007669"/>
    <property type="project" value="TreeGrafter"/>
</dbReference>
<dbReference type="PANTHER" id="PTHR15157:SF5">
    <property type="entry name" value="UV RADIATION RESISTANCE-ASSOCIATED GENE PROTEIN"/>
    <property type="match status" value="1"/>
</dbReference>
<evidence type="ECO:0000256" key="2">
    <source>
        <dbReference type="SAM" id="Coils"/>
    </source>
</evidence>
<feature type="compositionally biased region" description="Basic and acidic residues" evidence="3">
    <location>
        <begin position="584"/>
        <end position="603"/>
    </location>
</feature>
<dbReference type="GO" id="GO:0032991">
    <property type="term" value="C:protein-containing complex"/>
    <property type="evidence" value="ECO:0007669"/>
    <property type="project" value="UniProtKB-ARBA"/>
</dbReference>
<dbReference type="InterPro" id="IPR018791">
    <property type="entry name" value="UV_resistance/autophagy_Atg14"/>
</dbReference>
<dbReference type="Pfam" id="PF10186">
    <property type="entry name" value="ATG14"/>
    <property type="match status" value="1"/>
</dbReference>
<evidence type="ECO:0000256" key="3">
    <source>
        <dbReference type="SAM" id="MobiDB-lite"/>
    </source>
</evidence>
<dbReference type="AlphaFoldDB" id="A0A6F9DVY5"/>
<feature type="region of interest" description="Disordered" evidence="3">
    <location>
        <begin position="488"/>
        <end position="512"/>
    </location>
</feature>
<name>A0A6F9DVY5_9ASCI</name>
<reference evidence="4" key="1">
    <citation type="submission" date="2020-04" db="EMBL/GenBank/DDBJ databases">
        <authorList>
            <person name="Neveu A P."/>
        </authorList>
    </citation>
    <scope>NUCLEOTIDE SEQUENCE</scope>
    <source>
        <tissue evidence="4">Whole embryo</tissue>
    </source>
</reference>
<feature type="region of interest" description="Disordered" evidence="3">
    <location>
        <begin position="549"/>
        <end position="571"/>
    </location>
</feature>
<dbReference type="EMBL" id="LR791720">
    <property type="protein sequence ID" value="CAB3267582.1"/>
    <property type="molecule type" value="mRNA"/>
</dbReference>
<feature type="compositionally biased region" description="Basic and acidic residues" evidence="3">
    <location>
        <begin position="668"/>
        <end position="677"/>
    </location>
</feature>
<organism evidence="4">
    <name type="scientific">Phallusia mammillata</name>
    <dbReference type="NCBI Taxonomy" id="59560"/>
    <lineage>
        <taxon>Eukaryota</taxon>
        <taxon>Metazoa</taxon>
        <taxon>Chordata</taxon>
        <taxon>Tunicata</taxon>
        <taxon>Ascidiacea</taxon>
        <taxon>Phlebobranchia</taxon>
        <taxon>Ascidiidae</taxon>
        <taxon>Phallusia</taxon>
    </lineage>
</organism>